<proteinExistence type="predicted"/>
<gene>
    <name evidence="1" type="ORF">PAEH1_01290</name>
</gene>
<dbReference type="KEGG" id="phn:PAEH1_01290"/>
<name>A0A1U9JXK4_9BURK</name>
<organism evidence="1 2">
    <name type="scientific">Paenalcaligenes hominis</name>
    <dbReference type="NCBI Taxonomy" id="643674"/>
    <lineage>
        <taxon>Bacteria</taxon>
        <taxon>Pseudomonadati</taxon>
        <taxon>Pseudomonadota</taxon>
        <taxon>Betaproteobacteria</taxon>
        <taxon>Burkholderiales</taxon>
        <taxon>Alcaligenaceae</taxon>
        <taxon>Paenalcaligenes</taxon>
    </lineage>
</organism>
<reference evidence="1 2" key="1">
    <citation type="submission" date="2017-01" db="EMBL/GenBank/DDBJ databases">
        <title>Complete Genome Sequence of Paenalcaligenes hominis, Isolated from a paraplegic Patient with neurogenic bladder.</title>
        <authorList>
            <person name="Mukhopadhyay R."/>
            <person name="Joaquin J."/>
            <person name="Hogue R."/>
            <person name="Kilaru A."/>
            <person name="Jospin G."/>
            <person name="Mars K."/>
            <person name="Eisen J.A."/>
            <person name="Chaturvedi V."/>
        </authorList>
    </citation>
    <scope>NUCLEOTIDE SEQUENCE [LARGE SCALE GENOMIC DNA]</scope>
    <source>
        <strain evidence="1 2">15S00501</strain>
    </source>
</reference>
<sequence length="168" mass="18805">MTKLNLVLSVSEIQALSNDAGPDNPLGLARAVERATLEHLSKRPPAAWQQLVYELCVREATRRNMLPQSIYNCMMKGTGNGGLYPDPLASLAELALTTNTENKEPNMFWDASWPERCEESIHNVLVAMDAEVGTKVEIQRAMSLENISIEVTGYDEDENEYTYVEVKE</sequence>
<dbReference type="EMBL" id="CP019697">
    <property type="protein sequence ID" value="AQS50517.1"/>
    <property type="molecule type" value="Genomic_DNA"/>
</dbReference>
<evidence type="ECO:0000313" key="1">
    <source>
        <dbReference type="EMBL" id="AQS50517.1"/>
    </source>
</evidence>
<evidence type="ECO:0000313" key="2">
    <source>
        <dbReference type="Proteomes" id="UP000189369"/>
    </source>
</evidence>
<accession>A0A1U9JXK4</accession>
<dbReference type="STRING" id="643674.PAEH1_01290"/>
<dbReference type="AlphaFoldDB" id="A0A1U9JXK4"/>
<protein>
    <submittedName>
        <fullName evidence="1">Uncharacterized protein</fullName>
    </submittedName>
</protein>
<dbReference type="Proteomes" id="UP000189369">
    <property type="component" value="Chromosome"/>
</dbReference>